<organism evidence="14 15">
    <name type="scientific">Syntrophobacter fumaroxidans (strain DSM 10017 / MPOB)</name>
    <dbReference type="NCBI Taxonomy" id="335543"/>
    <lineage>
        <taxon>Bacteria</taxon>
        <taxon>Pseudomonadati</taxon>
        <taxon>Thermodesulfobacteriota</taxon>
        <taxon>Syntrophobacteria</taxon>
        <taxon>Syntrophobacterales</taxon>
        <taxon>Syntrophobacteraceae</taxon>
        <taxon>Syntrophobacter</taxon>
    </lineage>
</organism>
<reference evidence="14 15" key="1">
    <citation type="submission" date="2006-10" db="EMBL/GenBank/DDBJ databases">
        <title>Complete sequence of Syntrophobacter fumaroxidans MPOB.</title>
        <authorList>
            <consortium name="US DOE Joint Genome Institute"/>
            <person name="Copeland A."/>
            <person name="Lucas S."/>
            <person name="Lapidus A."/>
            <person name="Barry K."/>
            <person name="Detter J.C."/>
            <person name="Glavina del Rio T."/>
            <person name="Hammon N."/>
            <person name="Israni S."/>
            <person name="Pitluck S."/>
            <person name="Goltsman E.G."/>
            <person name="Martinez M."/>
            <person name="Schmutz J."/>
            <person name="Larimer F."/>
            <person name="Land M."/>
            <person name="Hauser L."/>
            <person name="Kyrpides N."/>
            <person name="Kim E."/>
            <person name="Boone D.R."/>
            <person name="Brockman F."/>
            <person name="Culley D."/>
            <person name="Ferry J."/>
            <person name="Gunsalus R."/>
            <person name="McInerney M.J."/>
            <person name="Morrison M."/>
            <person name="Plugge C."/>
            <person name="Rohlin L."/>
            <person name="Scholten J."/>
            <person name="Sieber J."/>
            <person name="Stams A.J.M."/>
            <person name="Worm P."/>
            <person name="Henstra A.M."/>
            <person name="Richardson P."/>
        </authorList>
    </citation>
    <scope>NUCLEOTIDE SEQUENCE [LARGE SCALE GENOMIC DNA]</scope>
    <source>
        <strain evidence="15">DSM 10017 / MPOB</strain>
    </source>
</reference>
<keyword evidence="5 12" id="KW-0812">Transmembrane</keyword>
<dbReference type="InterPro" id="IPR050083">
    <property type="entry name" value="HtpX_protease"/>
</dbReference>
<dbReference type="KEGG" id="sfu:Sfum_1032"/>
<dbReference type="EMBL" id="CP000478">
    <property type="protein sequence ID" value="ABK16726.1"/>
    <property type="molecule type" value="Genomic_DNA"/>
</dbReference>
<keyword evidence="10" id="KW-0482">Metalloprotease</keyword>
<evidence type="ECO:0000256" key="3">
    <source>
        <dbReference type="ARBA" id="ARBA00022475"/>
    </source>
</evidence>
<dbReference type="GO" id="GO:0006508">
    <property type="term" value="P:proteolysis"/>
    <property type="evidence" value="ECO:0007669"/>
    <property type="project" value="UniProtKB-KW"/>
</dbReference>
<evidence type="ECO:0000313" key="14">
    <source>
        <dbReference type="EMBL" id="ABK16726.1"/>
    </source>
</evidence>
<keyword evidence="15" id="KW-1185">Reference proteome</keyword>
<dbReference type="OrthoDB" id="9789270at2"/>
<evidence type="ECO:0000256" key="6">
    <source>
        <dbReference type="ARBA" id="ARBA00022723"/>
    </source>
</evidence>
<evidence type="ECO:0000256" key="2">
    <source>
        <dbReference type="ARBA" id="ARBA00004651"/>
    </source>
</evidence>
<dbReference type="STRING" id="335543.Sfum_1032"/>
<dbReference type="Proteomes" id="UP000001784">
    <property type="component" value="Chromosome"/>
</dbReference>
<evidence type="ECO:0000256" key="10">
    <source>
        <dbReference type="ARBA" id="ARBA00023049"/>
    </source>
</evidence>
<keyword evidence="3" id="KW-1003">Cell membrane</keyword>
<evidence type="ECO:0000256" key="1">
    <source>
        <dbReference type="ARBA" id="ARBA00001947"/>
    </source>
</evidence>
<protein>
    <submittedName>
        <fullName evidence="14">Peptidase M48, Ste24p</fullName>
    </submittedName>
</protein>
<evidence type="ECO:0000256" key="9">
    <source>
        <dbReference type="ARBA" id="ARBA00022989"/>
    </source>
</evidence>
<evidence type="ECO:0000259" key="13">
    <source>
        <dbReference type="Pfam" id="PF01435"/>
    </source>
</evidence>
<dbReference type="InterPro" id="IPR001915">
    <property type="entry name" value="Peptidase_M48"/>
</dbReference>
<evidence type="ECO:0000256" key="7">
    <source>
        <dbReference type="ARBA" id="ARBA00022801"/>
    </source>
</evidence>
<evidence type="ECO:0000256" key="5">
    <source>
        <dbReference type="ARBA" id="ARBA00022692"/>
    </source>
</evidence>
<keyword evidence="9 12" id="KW-1133">Transmembrane helix</keyword>
<evidence type="ECO:0000313" key="15">
    <source>
        <dbReference type="Proteomes" id="UP000001784"/>
    </source>
</evidence>
<accession>A0LH24</accession>
<comment type="cofactor">
    <cofactor evidence="1">
        <name>Zn(2+)</name>
        <dbReference type="ChEBI" id="CHEBI:29105"/>
    </cofactor>
</comment>
<gene>
    <name evidence="14" type="ordered locus">Sfum_1032</name>
</gene>
<dbReference type="AlphaFoldDB" id="A0LH24"/>
<feature type="transmembrane region" description="Helical" evidence="12">
    <location>
        <begin position="33"/>
        <end position="58"/>
    </location>
</feature>
<keyword evidence="11 12" id="KW-0472">Membrane</keyword>
<dbReference type="GO" id="GO:0046872">
    <property type="term" value="F:metal ion binding"/>
    <property type="evidence" value="ECO:0007669"/>
    <property type="project" value="UniProtKB-KW"/>
</dbReference>
<keyword evidence="6" id="KW-0479">Metal-binding</keyword>
<dbReference type="InParanoid" id="A0LH24"/>
<keyword evidence="7" id="KW-0378">Hydrolase</keyword>
<evidence type="ECO:0000256" key="11">
    <source>
        <dbReference type="ARBA" id="ARBA00023136"/>
    </source>
</evidence>
<keyword evidence="8" id="KW-0862">Zinc</keyword>
<dbReference type="CDD" id="cd07328">
    <property type="entry name" value="M48_Ste24p_like"/>
    <property type="match status" value="1"/>
</dbReference>
<dbReference type="GO" id="GO:0004222">
    <property type="term" value="F:metalloendopeptidase activity"/>
    <property type="evidence" value="ECO:0007669"/>
    <property type="project" value="InterPro"/>
</dbReference>
<dbReference type="eggNOG" id="COG0501">
    <property type="taxonomic scope" value="Bacteria"/>
</dbReference>
<dbReference type="Pfam" id="PF01435">
    <property type="entry name" value="Peptidase_M48"/>
    <property type="match status" value="1"/>
</dbReference>
<keyword evidence="4" id="KW-0645">Protease</keyword>
<dbReference type="HOGENOM" id="CLU_533993_0_0_7"/>
<dbReference type="PANTHER" id="PTHR43221">
    <property type="entry name" value="PROTEASE HTPX"/>
    <property type="match status" value="1"/>
</dbReference>
<feature type="transmembrane region" description="Helical" evidence="12">
    <location>
        <begin position="70"/>
        <end position="88"/>
    </location>
</feature>
<proteinExistence type="predicted"/>
<sequence length="522" mass="57070">MENRAVTHRAAAACQQPPKRGAGVNNSSLPGRAVLALILLAGFYVLAISIAAALAYLAYVDIKYSRHIHLRLILGCVLGVGGILWAVLPRPDKFQAPGPRFHAIRHARLFQELTKTAGAVEQALPGEVYLIPEMNAWVSHRGGFMGFGSRRVMGLGLPLLQTLTVSELRAVLAHEFGHFYGGDVRLAPWIYKTRSAIGRTLHQLDDSLIQLPFVWYGRLFLRITNSVARRQEYAADALAARVVGNAPLIGGLKKVNGAAGAFDAYWHSEVVPILSAGFRPPVAEGFALFLASPHISARMAENLEEEMQASHSDPYDTHPCLKERIEALAALPSAVGQLDDRRAMDLIDGVEALELEMLQVLFEEEDPGGLRPIGWKDALSAVYLPAWRQTAREHIRGFEGIRLGELPELAGKPQELSTRFEHPDAVTGDEKWEGACRLFGTAIVAALADRGHAIACEPGDPVLVEIGGERFNPFTILSDLASDRITAVRWKRLCAADGLEQLRLDAALHEDSRPEIRTSSGR</sequence>
<name>A0LH24_SYNFM</name>
<evidence type="ECO:0000256" key="8">
    <source>
        <dbReference type="ARBA" id="ARBA00022833"/>
    </source>
</evidence>
<dbReference type="GO" id="GO:0005886">
    <property type="term" value="C:plasma membrane"/>
    <property type="evidence" value="ECO:0007669"/>
    <property type="project" value="UniProtKB-SubCell"/>
</dbReference>
<comment type="subcellular location">
    <subcellularLocation>
        <location evidence="2">Cell membrane</location>
        <topology evidence="2">Multi-pass membrane protein</topology>
    </subcellularLocation>
</comment>
<dbReference type="PANTHER" id="PTHR43221:SF1">
    <property type="entry name" value="PROTEASE HTPX"/>
    <property type="match status" value="1"/>
</dbReference>
<evidence type="ECO:0000256" key="4">
    <source>
        <dbReference type="ARBA" id="ARBA00022670"/>
    </source>
</evidence>
<dbReference type="Gene3D" id="3.30.2010.10">
    <property type="entry name" value="Metalloproteases ('zincins'), catalytic domain"/>
    <property type="match status" value="1"/>
</dbReference>
<feature type="domain" description="Peptidase M48" evidence="13">
    <location>
        <begin position="111"/>
        <end position="329"/>
    </location>
</feature>
<evidence type="ECO:0000256" key="12">
    <source>
        <dbReference type="SAM" id="Phobius"/>
    </source>
</evidence>